<reference evidence="1" key="1">
    <citation type="submission" date="2022-10" db="EMBL/GenBank/DDBJ databases">
        <title>Culturing micro-colonial fungi from biological soil crusts in the Mojave desert and describing Neophaeococcomyces mojavensis, and introducing the new genera and species Taxawa tesnikishii.</title>
        <authorList>
            <person name="Kurbessoian T."/>
            <person name="Stajich J.E."/>
        </authorList>
    </citation>
    <scope>NUCLEOTIDE SEQUENCE</scope>
    <source>
        <strain evidence="1">JES_115</strain>
    </source>
</reference>
<evidence type="ECO:0000313" key="1">
    <source>
        <dbReference type="EMBL" id="KAJ9646985.1"/>
    </source>
</evidence>
<accession>A0ACC2ZGP5</accession>
<dbReference type="Proteomes" id="UP001172680">
    <property type="component" value="Unassembled WGS sequence"/>
</dbReference>
<sequence>MCWRREDEEQQEQEQEMGEEDECWEEDKEERNDNYNSTDNNKNDERLGIESSKRFKKRLPFNASSSISFEELQHIPQGIIQSTEVYQTFITRSNSEDENGLWLLTRLFFAIASPDTFY</sequence>
<comment type="caution">
    <text evidence="1">The sequence shown here is derived from an EMBL/GenBank/DDBJ whole genome shotgun (WGS) entry which is preliminary data.</text>
</comment>
<dbReference type="EMBL" id="JAPDRP010000005">
    <property type="protein sequence ID" value="KAJ9646985.1"/>
    <property type="molecule type" value="Genomic_DNA"/>
</dbReference>
<name>A0ACC2ZGP5_9PEZI</name>
<gene>
    <name evidence="1" type="ORF">H2199_001971</name>
</gene>
<evidence type="ECO:0000313" key="2">
    <source>
        <dbReference type="Proteomes" id="UP001172680"/>
    </source>
</evidence>
<proteinExistence type="predicted"/>
<keyword evidence="2" id="KW-1185">Reference proteome</keyword>
<organism evidence="1 2">
    <name type="scientific">Coniosporium tulheliwenetii</name>
    <dbReference type="NCBI Taxonomy" id="3383036"/>
    <lineage>
        <taxon>Eukaryota</taxon>
        <taxon>Fungi</taxon>
        <taxon>Dikarya</taxon>
        <taxon>Ascomycota</taxon>
        <taxon>Pezizomycotina</taxon>
        <taxon>Dothideomycetes</taxon>
        <taxon>Dothideomycetes incertae sedis</taxon>
        <taxon>Coniosporium</taxon>
    </lineage>
</organism>
<protein>
    <submittedName>
        <fullName evidence="1">Uncharacterized protein</fullName>
    </submittedName>
</protein>